<dbReference type="InterPro" id="IPR036852">
    <property type="entry name" value="Peptidase_S8/S53_dom_sf"/>
</dbReference>
<dbReference type="PANTHER" id="PTHR12111:SF1">
    <property type="entry name" value="SPLICING FACTOR YJU2"/>
    <property type="match status" value="1"/>
</dbReference>
<accession>A0A7N2LG92</accession>
<dbReference type="EMBL" id="LRBV02000004">
    <property type="status" value="NOT_ANNOTATED_CDS"/>
    <property type="molecule type" value="Genomic_DNA"/>
</dbReference>
<organism evidence="1 2">
    <name type="scientific">Quercus lobata</name>
    <name type="common">Valley oak</name>
    <dbReference type="NCBI Taxonomy" id="97700"/>
    <lineage>
        <taxon>Eukaryota</taxon>
        <taxon>Viridiplantae</taxon>
        <taxon>Streptophyta</taxon>
        <taxon>Embryophyta</taxon>
        <taxon>Tracheophyta</taxon>
        <taxon>Spermatophyta</taxon>
        <taxon>Magnoliopsida</taxon>
        <taxon>eudicotyledons</taxon>
        <taxon>Gunneridae</taxon>
        <taxon>Pentapetalae</taxon>
        <taxon>rosids</taxon>
        <taxon>fabids</taxon>
        <taxon>Fagales</taxon>
        <taxon>Fagaceae</taxon>
        <taxon>Quercus</taxon>
    </lineage>
</organism>
<name>A0A7N2LG92_QUELO</name>
<dbReference type="GO" id="GO:0000398">
    <property type="term" value="P:mRNA splicing, via spliceosome"/>
    <property type="evidence" value="ECO:0007669"/>
    <property type="project" value="InterPro"/>
</dbReference>
<keyword evidence="2" id="KW-1185">Reference proteome</keyword>
<dbReference type="GO" id="GO:0071006">
    <property type="term" value="C:U2-type catalytic step 1 spliceosome"/>
    <property type="evidence" value="ECO:0007669"/>
    <property type="project" value="TreeGrafter"/>
</dbReference>
<dbReference type="InterPro" id="IPR007590">
    <property type="entry name" value="Saf4/Yju2"/>
</dbReference>
<evidence type="ECO:0000313" key="1">
    <source>
        <dbReference type="EnsemblPlants" id="QL04p041408:mrna"/>
    </source>
</evidence>
<reference evidence="1" key="2">
    <citation type="submission" date="2021-01" db="UniProtKB">
        <authorList>
            <consortium name="EnsemblPlants"/>
        </authorList>
    </citation>
    <scope>IDENTIFICATION</scope>
</reference>
<dbReference type="Gene3D" id="3.50.30.30">
    <property type="match status" value="1"/>
</dbReference>
<dbReference type="GO" id="GO:0004252">
    <property type="term" value="F:serine-type endopeptidase activity"/>
    <property type="evidence" value="ECO:0007669"/>
    <property type="project" value="InterPro"/>
</dbReference>
<sequence length="244" mass="27004">MVRPVEEHFPFMLPINIRCNSCSQYIYQGTHLFVRKEEDLDEKYPDFESCQIRLKCTNCSAKIWIRSDPAHRDYAVVSGATKKRQVAVSKKLKREAEEGGDALKSLENTTLGSKREIAALDEMKSMESQHATVSADATLEDSPTKVAKRDVQLNEEVAKFSVFGQASDSFNDEGLSSPPSKMEGHSASFHAMRKGILTSSSTGNLGAQPLSLSKYEPWILAAAASTIDRKFVAQVCLAKDNCTF</sequence>
<dbReference type="Proteomes" id="UP000594261">
    <property type="component" value="Chromosome 4"/>
</dbReference>
<dbReference type="GO" id="GO:0006508">
    <property type="term" value="P:proteolysis"/>
    <property type="evidence" value="ECO:0007669"/>
    <property type="project" value="InterPro"/>
</dbReference>
<reference evidence="1 2" key="1">
    <citation type="journal article" date="2016" name="G3 (Bethesda)">
        <title>First Draft Assembly and Annotation of the Genome of a California Endemic Oak Quercus lobata Nee (Fagaceae).</title>
        <authorList>
            <person name="Sork V.L."/>
            <person name="Fitz-Gibbon S.T."/>
            <person name="Puiu D."/>
            <person name="Crepeau M."/>
            <person name="Gugger P.F."/>
            <person name="Sherman R."/>
            <person name="Stevens K."/>
            <person name="Langley C.H."/>
            <person name="Pellegrini M."/>
            <person name="Salzberg S.L."/>
        </authorList>
    </citation>
    <scope>NUCLEOTIDE SEQUENCE [LARGE SCALE GENOMIC DNA]</scope>
    <source>
        <strain evidence="1 2">cv. SW786</strain>
    </source>
</reference>
<dbReference type="Gramene" id="QL04p041408:mrna">
    <property type="protein sequence ID" value="QL04p041408:mrna"/>
    <property type="gene ID" value="QL04p041408"/>
</dbReference>
<dbReference type="PANTHER" id="PTHR12111">
    <property type="entry name" value="SPLICING FACTOR YJU2"/>
    <property type="match status" value="1"/>
</dbReference>
<dbReference type="Gene3D" id="3.40.50.200">
    <property type="entry name" value="Peptidase S8/S53 domain"/>
    <property type="match status" value="1"/>
</dbReference>
<evidence type="ECO:0000313" key="2">
    <source>
        <dbReference type="Proteomes" id="UP000594261"/>
    </source>
</evidence>
<protein>
    <submittedName>
        <fullName evidence="1">Uncharacterized protein</fullName>
    </submittedName>
</protein>
<dbReference type="EnsemblPlants" id="QL04p041408:mrna">
    <property type="protein sequence ID" value="QL04p041408:mrna"/>
    <property type="gene ID" value="QL04p041408"/>
</dbReference>
<dbReference type="InParanoid" id="A0A7N2LG92"/>
<dbReference type="AlphaFoldDB" id="A0A7N2LG92"/>
<dbReference type="Pfam" id="PF04502">
    <property type="entry name" value="Saf4_Yju2"/>
    <property type="match status" value="1"/>
</dbReference>
<proteinExistence type="predicted"/>